<gene>
    <name evidence="2" type="ORF">WJX74_010881</name>
</gene>
<feature type="region of interest" description="Disordered" evidence="1">
    <location>
        <begin position="1"/>
        <end position="24"/>
    </location>
</feature>
<dbReference type="Proteomes" id="UP001438707">
    <property type="component" value="Unassembled WGS sequence"/>
</dbReference>
<name>A0AAW1S6X5_9CHLO</name>
<proteinExistence type="predicted"/>
<accession>A0AAW1S6X5</accession>
<comment type="caution">
    <text evidence="2">The sequence shown here is derived from an EMBL/GenBank/DDBJ whole genome shotgun (WGS) entry which is preliminary data.</text>
</comment>
<evidence type="ECO:0000313" key="2">
    <source>
        <dbReference type="EMBL" id="KAK9841722.1"/>
    </source>
</evidence>
<dbReference type="EMBL" id="JALJOS010000003">
    <property type="protein sequence ID" value="KAK9841722.1"/>
    <property type="molecule type" value="Genomic_DNA"/>
</dbReference>
<feature type="region of interest" description="Disordered" evidence="1">
    <location>
        <begin position="233"/>
        <end position="257"/>
    </location>
</feature>
<organism evidence="2 3">
    <name type="scientific">Apatococcus lobatus</name>
    <dbReference type="NCBI Taxonomy" id="904363"/>
    <lineage>
        <taxon>Eukaryota</taxon>
        <taxon>Viridiplantae</taxon>
        <taxon>Chlorophyta</taxon>
        <taxon>core chlorophytes</taxon>
        <taxon>Trebouxiophyceae</taxon>
        <taxon>Chlorellales</taxon>
        <taxon>Chlorellaceae</taxon>
        <taxon>Apatococcus</taxon>
    </lineage>
</organism>
<dbReference type="AlphaFoldDB" id="A0AAW1S6X5"/>
<evidence type="ECO:0000313" key="3">
    <source>
        <dbReference type="Proteomes" id="UP001438707"/>
    </source>
</evidence>
<reference evidence="2 3" key="1">
    <citation type="journal article" date="2024" name="Nat. Commun.">
        <title>Phylogenomics reveals the evolutionary origins of lichenization in chlorophyte algae.</title>
        <authorList>
            <person name="Puginier C."/>
            <person name="Libourel C."/>
            <person name="Otte J."/>
            <person name="Skaloud P."/>
            <person name="Haon M."/>
            <person name="Grisel S."/>
            <person name="Petersen M."/>
            <person name="Berrin J.G."/>
            <person name="Delaux P.M."/>
            <person name="Dal Grande F."/>
            <person name="Keller J."/>
        </authorList>
    </citation>
    <scope>NUCLEOTIDE SEQUENCE [LARGE SCALE GENOMIC DNA]</scope>
    <source>
        <strain evidence="2 3">SAG 2145</strain>
    </source>
</reference>
<feature type="compositionally biased region" description="Basic and acidic residues" evidence="1">
    <location>
        <begin position="9"/>
        <end position="24"/>
    </location>
</feature>
<sequence length="439" mass="50986">MQSKASLRRTLEAENSKDKLSERVPADWGPAKLRSLLCSGDPMYLQHADLLPARTTERVVDRSKFTRSTPKVQKLCVYKQGYAGARPPQQAVAADTIEREYCYRLHSEWPLLDALHAQLDHLSTHERRKRLQLLQATQRGWLDDQVAAKDGPRQQAQQAKVLEAQEMERALAKYMQSLREKEEQQRCKARKLKADCESQVKEAQARRHKARQDEIQADLDQAALDQKKDEEKQIELEVQRQQQRESMLQDSSNNQRSIRAKKELAARERQQDKEQQLEYDRMLSERAAASEAALAAIRLRYAARSAGLGDWIAKKEKERQDKDDAAVSKWQEEQAAKQAATIAAAMARQKRIQMDLEQAWTKQQQMKQDRQRNLQEEEVAEAQEMQDIYNRTRYLQESWMTADERKLNSRRLRQALPLKAIIPGQHKCFLPPAVRKTLQ</sequence>
<feature type="compositionally biased region" description="Polar residues" evidence="1">
    <location>
        <begin position="239"/>
        <end position="257"/>
    </location>
</feature>
<evidence type="ECO:0008006" key="4">
    <source>
        <dbReference type="Google" id="ProtNLM"/>
    </source>
</evidence>
<evidence type="ECO:0000256" key="1">
    <source>
        <dbReference type="SAM" id="MobiDB-lite"/>
    </source>
</evidence>
<protein>
    <recommendedName>
        <fullName evidence="4">Trichohyalin-plectin-homology domain-containing protein</fullName>
    </recommendedName>
</protein>
<keyword evidence="3" id="KW-1185">Reference proteome</keyword>